<dbReference type="InterPro" id="IPR029491">
    <property type="entry name" value="Helicase_HTH"/>
</dbReference>
<dbReference type="EMBL" id="JBEPMX010000001">
    <property type="protein sequence ID" value="MET3682361.1"/>
    <property type="molecule type" value="Genomic_DNA"/>
</dbReference>
<dbReference type="Gene3D" id="1.10.10.1390">
    <property type="entry name" value="ATP-dependent DNA helicase RecQ"/>
    <property type="match status" value="1"/>
</dbReference>
<sequence length="349" mass="40609">MTFEEWLLLKLKHIEGERTPRSVYHILRGKKSAQTFQDSQLFSLSPYMNVLPKLKLTTFDEAIDTLCNTGYIDRQSSLVLLTDKGRDFCHQLQEPFVLNGTRYGVLTHPFVSKLHLLVQSVSNLAHNHSQFIPIVNDEDSQKEVKLLFHQKHLLQDQGESLFRELEQLCLSLPSYQADLVLQTFSGYDQIGLSYQQLAERQHKDAVMIELYMMSAFHQWMDVIENEPGQFPICHRLMPAVENVHLTQSAVKTRQLYNKGLTMDAIINHRQLKRSTIEDHIVEIAMKDTTFSIRPFITYDQEQTIRNVLQNETSMRLKRIKDQLTDEITYFHIRLVLAKVGQKEEANIHG</sequence>
<gene>
    <name evidence="2" type="ORF">ABID56_000440</name>
</gene>
<comment type="caution">
    <text evidence="2">The sequence shown here is derived from an EMBL/GenBank/DDBJ whole genome shotgun (WGS) entry which is preliminary data.</text>
</comment>
<evidence type="ECO:0000313" key="3">
    <source>
        <dbReference type="Proteomes" id="UP001549167"/>
    </source>
</evidence>
<feature type="domain" description="Helicase Helix-turn-helix" evidence="1">
    <location>
        <begin position="249"/>
        <end position="336"/>
    </location>
</feature>
<proteinExistence type="predicted"/>
<keyword evidence="3" id="KW-1185">Reference proteome</keyword>
<dbReference type="PIRSF" id="PIRSF021350">
    <property type="entry name" value="UCP021350"/>
    <property type="match status" value="1"/>
</dbReference>
<dbReference type="InterPro" id="IPR008308">
    <property type="entry name" value="YpbB-like"/>
</dbReference>
<evidence type="ECO:0000259" key="1">
    <source>
        <dbReference type="Pfam" id="PF14493"/>
    </source>
</evidence>
<reference evidence="2 3" key="1">
    <citation type="submission" date="2024-06" db="EMBL/GenBank/DDBJ databases">
        <title>Genomic Encyclopedia of Type Strains, Phase IV (KMG-IV): sequencing the most valuable type-strain genomes for metagenomic binning, comparative biology and taxonomic classification.</title>
        <authorList>
            <person name="Goeker M."/>
        </authorList>
    </citation>
    <scope>NUCLEOTIDE SEQUENCE [LARGE SCALE GENOMIC DNA]</scope>
    <source>
        <strain evidence="2 3">DSM 23520</strain>
    </source>
</reference>
<name>A0ABV2KUT3_9BACI</name>
<evidence type="ECO:0000313" key="2">
    <source>
        <dbReference type="EMBL" id="MET3682361.1"/>
    </source>
</evidence>
<accession>A0ABV2KUT3</accession>
<dbReference type="Proteomes" id="UP001549167">
    <property type="component" value="Unassembled WGS sequence"/>
</dbReference>
<protein>
    <submittedName>
        <fullName evidence="2">Uncharacterized protein YpbB</fullName>
    </submittedName>
</protein>
<dbReference type="Pfam" id="PF14493">
    <property type="entry name" value="HTH_40"/>
    <property type="match status" value="1"/>
</dbReference>
<organism evidence="2 3">
    <name type="scientific">Alkalibacillus flavidus</name>
    <dbReference type="NCBI Taxonomy" id="546021"/>
    <lineage>
        <taxon>Bacteria</taxon>
        <taxon>Bacillati</taxon>
        <taxon>Bacillota</taxon>
        <taxon>Bacilli</taxon>
        <taxon>Bacillales</taxon>
        <taxon>Bacillaceae</taxon>
        <taxon>Alkalibacillus</taxon>
    </lineage>
</organism>
<dbReference type="RefSeq" id="WP_354218886.1">
    <property type="nucleotide sequence ID" value="NZ_JBEPMX010000001.1"/>
</dbReference>